<sequence>MDKKALWVCALISAFALIFLGGVVAALQQPSNTDTAAPAVTQATLPAASSAPATALSAAQALDVARQALPGAQFLQPPQLVDFDGIVAYEISADRGLIYIDANKRQVLSAPGQPMAQPNPANQQYVREHDEHEESERDDG</sequence>
<reference evidence="2" key="1">
    <citation type="submission" date="2021-02" db="EMBL/GenBank/DDBJ databases">
        <title>Neisseriaceae sp. 26B isolated from the cloaca of a Common Toad-headed Turtle (Mesoclemmys nasuta).</title>
        <authorList>
            <person name="Spergser J."/>
            <person name="Busse H.-J."/>
        </authorList>
    </citation>
    <scope>NUCLEOTIDE SEQUENCE</scope>
    <source>
        <strain evidence="2">26B</strain>
    </source>
</reference>
<protein>
    <recommendedName>
        <fullName evidence="4">PepSY domain-containing protein</fullName>
    </recommendedName>
</protein>
<gene>
    <name evidence="2" type="ORF">JQU52_14645</name>
</gene>
<accession>A0A892ZGV6</accession>
<dbReference type="KEGG" id="ptes:JQU52_14645"/>
<evidence type="ECO:0008006" key="4">
    <source>
        <dbReference type="Google" id="ProtNLM"/>
    </source>
</evidence>
<evidence type="ECO:0000256" key="1">
    <source>
        <dbReference type="SAM" id="MobiDB-lite"/>
    </source>
</evidence>
<dbReference type="AlphaFoldDB" id="A0A892ZGV6"/>
<proteinExistence type="predicted"/>
<evidence type="ECO:0000313" key="2">
    <source>
        <dbReference type="EMBL" id="QRQ81873.1"/>
    </source>
</evidence>
<name>A0A892ZGV6_9NEIS</name>
<feature type="compositionally biased region" description="Basic and acidic residues" evidence="1">
    <location>
        <begin position="126"/>
        <end position="140"/>
    </location>
</feature>
<feature type="region of interest" description="Disordered" evidence="1">
    <location>
        <begin position="109"/>
        <end position="140"/>
    </location>
</feature>
<evidence type="ECO:0000313" key="3">
    <source>
        <dbReference type="Proteomes" id="UP000653156"/>
    </source>
</evidence>
<dbReference type="EMBL" id="CP069798">
    <property type="protein sequence ID" value="QRQ81873.1"/>
    <property type="molecule type" value="Genomic_DNA"/>
</dbReference>
<dbReference type="RefSeq" id="WP_230339173.1">
    <property type="nucleotide sequence ID" value="NZ_CP069798.1"/>
</dbReference>
<feature type="compositionally biased region" description="Low complexity" evidence="1">
    <location>
        <begin position="110"/>
        <end position="124"/>
    </location>
</feature>
<keyword evidence="3" id="KW-1185">Reference proteome</keyword>
<organism evidence="2 3">
    <name type="scientific">Paralysiella testudinis</name>
    <dbReference type="NCBI Taxonomy" id="2809020"/>
    <lineage>
        <taxon>Bacteria</taxon>
        <taxon>Pseudomonadati</taxon>
        <taxon>Pseudomonadota</taxon>
        <taxon>Betaproteobacteria</taxon>
        <taxon>Neisseriales</taxon>
        <taxon>Neisseriaceae</taxon>
        <taxon>Paralysiella</taxon>
    </lineage>
</organism>
<dbReference type="Proteomes" id="UP000653156">
    <property type="component" value="Chromosome"/>
</dbReference>